<organism evidence="5 6">
    <name type="scientific">Trichosporon asahii var. asahii (strain ATCC 90039 / CBS 2479 / JCM 2466 / KCTC 7840 / NBRC 103889/ NCYC 2677 / UAMH 7654)</name>
    <name type="common">Yeast</name>
    <dbReference type="NCBI Taxonomy" id="1186058"/>
    <lineage>
        <taxon>Eukaryota</taxon>
        <taxon>Fungi</taxon>
        <taxon>Dikarya</taxon>
        <taxon>Basidiomycota</taxon>
        <taxon>Agaricomycotina</taxon>
        <taxon>Tremellomycetes</taxon>
        <taxon>Trichosporonales</taxon>
        <taxon>Trichosporonaceae</taxon>
        <taxon>Trichosporon</taxon>
    </lineage>
</organism>
<dbReference type="AlphaFoldDB" id="J4U9V0"/>
<dbReference type="GO" id="GO:0016405">
    <property type="term" value="F:CoA-ligase activity"/>
    <property type="evidence" value="ECO:0007669"/>
    <property type="project" value="TreeGrafter"/>
</dbReference>
<protein>
    <submittedName>
        <fullName evidence="5">AMP binding protein</fullName>
    </submittedName>
</protein>
<dbReference type="RefSeq" id="XP_014178940.1">
    <property type="nucleotide sequence ID" value="XM_014323465.1"/>
</dbReference>
<sequence>MTKTIYVSDHAIQPPLPETSLFTYLTGVGGPSPLPKFSADLPAFIDGATDRILTRGDLINNALKLAGSLNALGLGKGSTACIWGFNSLPWAQTVYGCLAAGVTLSPANYAYEPHELAHQLNNSGAEIIFIDADLLPKFDAARKDLKREWPDSRIVLLEQSPANGGITSQRFKTVADLVKEGKPAQPAKFDGAEAHSNDSWRCYSSGTTGLPKGVQTSHWNMTSQLQCANIAFTNMAEGKDVVLCFLPFSHIYAVTLALCQPFSQGRPVVVLPRFEEIQVLKTIQKVTMVHLVPPLFLVLLQSKNVPNYDLSSIKKAMSGAAPLSSEICDAFLKLIPGVRILQGYGMTETSPNICTMNEHESVGRDGWVGRLIPHTEARLVDPETGMDSERGQPGELWVRSPSVMRGYHLNPKATAETIVEDGWLRTGDILVRDEQGWYKVVDRLKELIKYKGLQVAPAELEGLLLTNPGVKDVGVVGVWDAKQATEMPRAYVVSGVPPNELHRFVDDRVAQHKRLRGGIVFLETIPKSPSGKILRKNLREMAKQDKEKVHYRAGQGARARL</sequence>
<name>J4U9V0_TRIAS</name>
<evidence type="ECO:0000256" key="1">
    <source>
        <dbReference type="ARBA" id="ARBA00006432"/>
    </source>
</evidence>
<dbReference type="Gene3D" id="3.40.50.12780">
    <property type="entry name" value="N-terminal domain of ligase-like"/>
    <property type="match status" value="1"/>
</dbReference>
<dbReference type="PANTHER" id="PTHR24096:SF149">
    <property type="entry name" value="AMP-BINDING DOMAIN-CONTAINING PROTEIN-RELATED"/>
    <property type="match status" value="1"/>
</dbReference>
<dbReference type="VEuPathDB" id="FungiDB:A1Q1_03715"/>
<dbReference type="InterPro" id="IPR025110">
    <property type="entry name" value="AMP-bd_C"/>
</dbReference>
<dbReference type="Pfam" id="PF13193">
    <property type="entry name" value="AMP-binding_C"/>
    <property type="match status" value="1"/>
</dbReference>
<evidence type="ECO:0000313" key="6">
    <source>
        <dbReference type="Proteomes" id="UP000002748"/>
    </source>
</evidence>
<proteinExistence type="inferred from homology"/>
<dbReference type="Pfam" id="PF00501">
    <property type="entry name" value="AMP-binding"/>
    <property type="match status" value="1"/>
</dbReference>
<reference evidence="5 6" key="1">
    <citation type="journal article" date="2012" name="Eukaryot. Cell">
        <title>Draft genome sequence of CBS 2479, the standard type strain of Trichosporon asahii.</title>
        <authorList>
            <person name="Yang R.Y."/>
            <person name="Li H.T."/>
            <person name="Zhu H."/>
            <person name="Zhou G.P."/>
            <person name="Wang M."/>
            <person name="Wang L."/>
        </authorList>
    </citation>
    <scope>NUCLEOTIDE SEQUENCE [LARGE SCALE GENOMIC DNA]</scope>
    <source>
        <strain evidence="6">ATCC 90039 / CBS 2479 / JCM 2466 / KCTC 7840 / NCYC 2677 / UAMH 7654</strain>
    </source>
</reference>
<feature type="domain" description="AMP-binding enzyme C-terminal" evidence="4">
    <location>
        <begin position="459"/>
        <end position="532"/>
    </location>
</feature>
<comment type="caution">
    <text evidence="5">The sequence shown here is derived from an EMBL/GenBank/DDBJ whole genome shotgun (WGS) entry which is preliminary data.</text>
</comment>
<dbReference type="InterPro" id="IPR042099">
    <property type="entry name" value="ANL_N_sf"/>
</dbReference>
<evidence type="ECO:0000256" key="2">
    <source>
        <dbReference type="ARBA" id="ARBA00022598"/>
    </source>
</evidence>
<dbReference type="InterPro" id="IPR045851">
    <property type="entry name" value="AMP-bd_C_sf"/>
</dbReference>
<dbReference type="EMBL" id="ALBS01000240">
    <property type="protein sequence ID" value="EJT47460.1"/>
    <property type="molecule type" value="Genomic_DNA"/>
</dbReference>
<dbReference type="OrthoDB" id="1898221at2759"/>
<dbReference type="KEGG" id="tasa:A1Q1_03715"/>
<dbReference type="InterPro" id="IPR000873">
    <property type="entry name" value="AMP-dep_synth/lig_dom"/>
</dbReference>
<gene>
    <name evidence="5" type="ORF">A1Q1_03715</name>
</gene>
<keyword evidence="2" id="KW-0436">Ligase</keyword>
<evidence type="ECO:0000259" key="4">
    <source>
        <dbReference type="Pfam" id="PF13193"/>
    </source>
</evidence>
<dbReference type="Gene3D" id="3.30.300.30">
    <property type="match status" value="1"/>
</dbReference>
<evidence type="ECO:0000313" key="5">
    <source>
        <dbReference type="EMBL" id="EJT47460.1"/>
    </source>
</evidence>
<evidence type="ECO:0000259" key="3">
    <source>
        <dbReference type="Pfam" id="PF00501"/>
    </source>
</evidence>
<dbReference type="GeneID" id="25987228"/>
<dbReference type="PANTHER" id="PTHR24096">
    <property type="entry name" value="LONG-CHAIN-FATTY-ACID--COA LIGASE"/>
    <property type="match status" value="1"/>
</dbReference>
<feature type="domain" description="AMP-dependent synthetase/ligase" evidence="3">
    <location>
        <begin position="40"/>
        <end position="408"/>
    </location>
</feature>
<dbReference type="HOGENOM" id="CLU_000022_59_2_1"/>
<dbReference type="SUPFAM" id="SSF56801">
    <property type="entry name" value="Acetyl-CoA synthetase-like"/>
    <property type="match status" value="1"/>
</dbReference>
<accession>J4U9V0</accession>
<comment type="similarity">
    <text evidence="1">Belongs to the ATP-dependent AMP-binding enzyme family.</text>
</comment>
<dbReference type="Proteomes" id="UP000002748">
    <property type="component" value="Unassembled WGS sequence"/>
</dbReference>